<dbReference type="AlphaFoldDB" id="A0A2M7RJ13"/>
<dbReference type="GO" id="GO:0005886">
    <property type="term" value="C:plasma membrane"/>
    <property type="evidence" value="ECO:0007669"/>
    <property type="project" value="UniProtKB-UniRule"/>
</dbReference>
<dbReference type="GO" id="GO:0071555">
    <property type="term" value="P:cell wall organization"/>
    <property type="evidence" value="ECO:0007669"/>
    <property type="project" value="UniProtKB-KW"/>
</dbReference>
<evidence type="ECO:0000313" key="8">
    <source>
        <dbReference type="EMBL" id="PIY96527.1"/>
    </source>
</evidence>
<keyword evidence="4 7" id="KW-0472">Membrane</keyword>
<feature type="site" description="Important for catalytic activity" evidence="7">
    <location>
        <position position="202"/>
    </location>
</feature>
<dbReference type="EC" id="4.2.2.29" evidence="7"/>
<dbReference type="GO" id="GO:0008932">
    <property type="term" value="F:lytic endotransglycosylase activity"/>
    <property type="evidence" value="ECO:0007669"/>
    <property type="project" value="UniProtKB-UniRule"/>
</dbReference>
<protein>
    <recommendedName>
        <fullName evidence="7">Endolytic murein transglycosylase</fullName>
        <ecNumber evidence="7">4.2.2.29</ecNumber>
    </recommendedName>
    <alternativeName>
        <fullName evidence="7">Peptidoglycan lytic transglycosylase</fullName>
    </alternativeName>
    <alternativeName>
        <fullName evidence="7">Peptidoglycan polymerization terminase</fullName>
    </alternativeName>
</protein>
<dbReference type="GO" id="GO:0009252">
    <property type="term" value="P:peptidoglycan biosynthetic process"/>
    <property type="evidence" value="ECO:0007669"/>
    <property type="project" value="UniProtKB-UniRule"/>
</dbReference>
<dbReference type="HAMAP" id="MF_02065">
    <property type="entry name" value="MltG"/>
    <property type="match status" value="1"/>
</dbReference>
<evidence type="ECO:0000256" key="2">
    <source>
        <dbReference type="ARBA" id="ARBA00022692"/>
    </source>
</evidence>
<comment type="caution">
    <text evidence="8">The sequence shown here is derived from an EMBL/GenBank/DDBJ whole genome shotgun (WGS) entry which is preliminary data.</text>
</comment>
<evidence type="ECO:0000256" key="6">
    <source>
        <dbReference type="ARBA" id="ARBA00023316"/>
    </source>
</evidence>
<keyword evidence="5 7" id="KW-0456">Lyase</keyword>
<dbReference type="PANTHER" id="PTHR30518:SF2">
    <property type="entry name" value="ENDOLYTIC MUREIN TRANSGLYCOSYLASE"/>
    <property type="match status" value="1"/>
</dbReference>
<evidence type="ECO:0000256" key="3">
    <source>
        <dbReference type="ARBA" id="ARBA00022989"/>
    </source>
</evidence>
<evidence type="ECO:0000313" key="9">
    <source>
        <dbReference type="Proteomes" id="UP000230238"/>
    </source>
</evidence>
<keyword evidence="6 7" id="KW-0961">Cell wall biogenesis/degradation</keyword>
<sequence length="320" mass="35743">MAFVFIFSTAYFFYGLVPLTQGAPEVKFQITKGDSLKEIGDGLVQKSLIKSAFIFKLYALLSGKAQKFQPGLYDLNAAMSIPQIVNSLVAAGKDEAVVAVPDGSTLKDIDDILSAAKVIEKNSLVSFPAKRLNNSYPFLINIDIDSLEGFLMPDTYHFKMYSSVDQVLEKVLGNFQNKAWPLLVNNADWYRYLTLASFLEREVPKFEDRQMVAGIILKRLLARMPLQIDATVTYVKCGGRLKNCPNPLITKDDLTLNSAYNTYKNLGWTPTPISNPSVNAIQAALTSKASPYWYYLSSKNGETIFSKNLDTHNLNRAKYL</sequence>
<accession>A0A2M7RJ13</accession>
<name>A0A2M7RJ13_9BACT</name>
<dbReference type="EMBL" id="PFME01000005">
    <property type="protein sequence ID" value="PIY96527.1"/>
    <property type="molecule type" value="Genomic_DNA"/>
</dbReference>
<comment type="catalytic activity">
    <reaction evidence="7">
        <text>a peptidoglycan chain = a peptidoglycan chain with N-acetyl-1,6-anhydromuramyl-[peptide] at the reducing end + a peptidoglycan chain with N-acetylglucosamine at the non-reducing end.</text>
        <dbReference type="EC" id="4.2.2.29"/>
    </reaction>
</comment>
<dbReference type="Proteomes" id="UP000230238">
    <property type="component" value="Unassembled WGS sequence"/>
</dbReference>
<evidence type="ECO:0000256" key="1">
    <source>
        <dbReference type="ARBA" id="ARBA00022475"/>
    </source>
</evidence>
<proteinExistence type="inferred from homology"/>
<dbReference type="NCBIfam" id="TIGR00247">
    <property type="entry name" value="endolytic transglycosylase MltG"/>
    <property type="match status" value="1"/>
</dbReference>
<evidence type="ECO:0000256" key="4">
    <source>
        <dbReference type="ARBA" id="ARBA00023136"/>
    </source>
</evidence>
<keyword evidence="2 7" id="KW-0812">Transmembrane</keyword>
<reference evidence="9" key="1">
    <citation type="submission" date="2017-09" db="EMBL/GenBank/DDBJ databases">
        <title>Depth-based differentiation of microbial function through sediment-hosted aquifers and enrichment of novel symbionts in the deep terrestrial subsurface.</title>
        <authorList>
            <person name="Probst A.J."/>
            <person name="Ladd B."/>
            <person name="Jarett J.K."/>
            <person name="Geller-Mcgrath D.E."/>
            <person name="Sieber C.M.K."/>
            <person name="Emerson J.B."/>
            <person name="Anantharaman K."/>
            <person name="Thomas B.C."/>
            <person name="Malmstrom R."/>
            <person name="Stieglmeier M."/>
            <person name="Klingl A."/>
            <person name="Woyke T."/>
            <person name="Ryan C.M."/>
            <person name="Banfield J.F."/>
        </authorList>
    </citation>
    <scope>NUCLEOTIDE SEQUENCE [LARGE SCALE GENOMIC DNA]</scope>
</reference>
<keyword evidence="3 7" id="KW-1133">Transmembrane helix</keyword>
<keyword evidence="1 7" id="KW-1003">Cell membrane</keyword>
<dbReference type="Gene3D" id="3.30.1490.480">
    <property type="entry name" value="Endolytic murein transglycosylase"/>
    <property type="match status" value="1"/>
</dbReference>
<evidence type="ECO:0000256" key="5">
    <source>
        <dbReference type="ARBA" id="ARBA00023239"/>
    </source>
</evidence>
<evidence type="ECO:0000256" key="7">
    <source>
        <dbReference type="HAMAP-Rule" id="MF_02065"/>
    </source>
</evidence>
<comment type="function">
    <text evidence="7">Functions as a peptidoglycan terminase that cleaves nascent peptidoglycan strands endolytically to terminate their elongation.</text>
</comment>
<organism evidence="8 9">
    <name type="scientific">Candidatus Jorgensenbacteria bacterium CG_4_10_14_0_8_um_filter_39_13</name>
    <dbReference type="NCBI Taxonomy" id="1974589"/>
    <lineage>
        <taxon>Bacteria</taxon>
        <taxon>Candidatus Joergenseniibacteriota</taxon>
    </lineage>
</organism>
<dbReference type="Pfam" id="PF02618">
    <property type="entry name" value="YceG"/>
    <property type="match status" value="1"/>
</dbReference>
<dbReference type="InterPro" id="IPR003770">
    <property type="entry name" value="MLTG-like"/>
</dbReference>
<dbReference type="PANTHER" id="PTHR30518">
    <property type="entry name" value="ENDOLYTIC MUREIN TRANSGLYCOSYLASE"/>
    <property type="match status" value="1"/>
</dbReference>
<comment type="similarity">
    <text evidence="7">Belongs to the transglycosylase MltG family.</text>
</comment>
<gene>
    <name evidence="7" type="primary">mltG</name>
    <name evidence="8" type="ORF">COY65_00435</name>
</gene>